<comment type="caution">
    <text evidence="2">The sequence shown here is derived from an EMBL/GenBank/DDBJ whole genome shotgun (WGS) entry which is preliminary data.</text>
</comment>
<gene>
    <name evidence="2" type="ORF">A2U01_0001131</name>
</gene>
<feature type="compositionally biased region" description="Basic and acidic residues" evidence="1">
    <location>
        <begin position="1"/>
        <end position="12"/>
    </location>
</feature>
<dbReference type="EMBL" id="LXQA010000977">
    <property type="protein sequence ID" value="MCH80364.1"/>
    <property type="molecule type" value="Genomic_DNA"/>
</dbReference>
<accession>A0A392M185</accession>
<name>A0A392M185_9FABA</name>
<protein>
    <submittedName>
        <fullName evidence="2">Uncharacterized protein</fullName>
    </submittedName>
</protein>
<organism evidence="2 3">
    <name type="scientific">Trifolium medium</name>
    <dbReference type="NCBI Taxonomy" id="97028"/>
    <lineage>
        <taxon>Eukaryota</taxon>
        <taxon>Viridiplantae</taxon>
        <taxon>Streptophyta</taxon>
        <taxon>Embryophyta</taxon>
        <taxon>Tracheophyta</taxon>
        <taxon>Spermatophyta</taxon>
        <taxon>Magnoliopsida</taxon>
        <taxon>eudicotyledons</taxon>
        <taxon>Gunneridae</taxon>
        <taxon>Pentapetalae</taxon>
        <taxon>rosids</taxon>
        <taxon>fabids</taxon>
        <taxon>Fabales</taxon>
        <taxon>Fabaceae</taxon>
        <taxon>Papilionoideae</taxon>
        <taxon>50 kb inversion clade</taxon>
        <taxon>NPAAA clade</taxon>
        <taxon>Hologalegina</taxon>
        <taxon>IRL clade</taxon>
        <taxon>Trifolieae</taxon>
        <taxon>Trifolium</taxon>
    </lineage>
</organism>
<feature type="non-terminal residue" evidence="2">
    <location>
        <position position="66"/>
    </location>
</feature>
<feature type="region of interest" description="Disordered" evidence="1">
    <location>
        <begin position="1"/>
        <end position="66"/>
    </location>
</feature>
<sequence>MESKFDNKKDFSSDDELSPRTILASLVSETESDNSGSSSFISDSSSGNSPPPELVAAVVKSGGKDN</sequence>
<dbReference type="AlphaFoldDB" id="A0A392M185"/>
<evidence type="ECO:0000256" key="1">
    <source>
        <dbReference type="SAM" id="MobiDB-lite"/>
    </source>
</evidence>
<proteinExistence type="predicted"/>
<evidence type="ECO:0000313" key="2">
    <source>
        <dbReference type="EMBL" id="MCH80364.1"/>
    </source>
</evidence>
<feature type="compositionally biased region" description="Low complexity" evidence="1">
    <location>
        <begin position="33"/>
        <end position="48"/>
    </location>
</feature>
<dbReference type="Proteomes" id="UP000265520">
    <property type="component" value="Unassembled WGS sequence"/>
</dbReference>
<evidence type="ECO:0000313" key="3">
    <source>
        <dbReference type="Proteomes" id="UP000265520"/>
    </source>
</evidence>
<keyword evidence="3" id="KW-1185">Reference proteome</keyword>
<reference evidence="2 3" key="1">
    <citation type="journal article" date="2018" name="Front. Plant Sci.">
        <title>Red Clover (Trifolium pratense) and Zigzag Clover (T. medium) - A Picture of Genomic Similarities and Differences.</title>
        <authorList>
            <person name="Dluhosova J."/>
            <person name="Istvanek J."/>
            <person name="Nedelnik J."/>
            <person name="Repkova J."/>
        </authorList>
    </citation>
    <scope>NUCLEOTIDE SEQUENCE [LARGE SCALE GENOMIC DNA]</scope>
    <source>
        <strain evidence="3">cv. 10/8</strain>
        <tissue evidence="2">Leaf</tissue>
    </source>
</reference>